<protein>
    <submittedName>
        <fullName evidence="1">Uncharacterized protein</fullName>
    </submittedName>
</protein>
<organism evidence="1 2">
    <name type="scientific">Pogonophryne albipinna</name>
    <dbReference type="NCBI Taxonomy" id="1090488"/>
    <lineage>
        <taxon>Eukaryota</taxon>
        <taxon>Metazoa</taxon>
        <taxon>Chordata</taxon>
        <taxon>Craniata</taxon>
        <taxon>Vertebrata</taxon>
        <taxon>Euteleostomi</taxon>
        <taxon>Actinopterygii</taxon>
        <taxon>Neopterygii</taxon>
        <taxon>Teleostei</taxon>
        <taxon>Neoteleostei</taxon>
        <taxon>Acanthomorphata</taxon>
        <taxon>Eupercaria</taxon>
        <taxon>Perciformes</taxon>
        <taxon>Notothenioidei</taxon>
        <taxon>Pogonophryne</taxon>
    </lineage>
</organism>
<evidence type="ECO:0000313" key="2">
    <source>
        <dbReference type="Proteomes" id="UP001219934"/>
    </source>
</evidence>
<gene>
    <name evidence="1" type="ORF">JOQ06_001172</name>
</gene>
<dbReference type="AlphaFoldDB" id="A0AAD6B4J6"/>
<accession>A0AAD6B4J6</accession>
<name>A0AAD6B4J6_9TELE</name>
<dbReference type="Proteomes" id="UP001219934">
    <property type="component" value="Unassembled WGS sequence"/>
</dbReference>
<reference evidence="1" key="1">
    <citation type="submission" date="2022-11" db="EMBL/GenBank/DDBJ databases">
        <title>Chromosome-level genome of Pogonophryne albipinna.</title>
        <authorList>
            <person name="Jo E."/>
        </authorList>
    </citation>
    <scope>NUCLEOTIDE SEQUENCE</scope>
    <source>
        <strain evidence="1">SGF0006</strain>
        <tissue evidence="1">Muscle</tissue>
    </source>
</reference>
<keyword evidence="2" id="KW-1185">Reference proteome</keyword>
<dbReference type="EMBL" id="JAPTMU010000010">
    <property type="protein sequence ID" value="KAJ4936583.1"/>
    <property type="molecule type" value="Genomic_DNA"/>
</dbReference>
<proteinExistence type="predicted"/>
<sequence length="79" mass="9051">HAHQTPPTQQRCYYCRLLPAIGPNNTCTKYGPLLLRAVCTCGDPGLNLWLCTRVIEPQARKDCDCDHNEWEECLSCFLR</sequence>
<comment type="caution">
    <text evidence="1">The sequence shown here is derived from an EMBL/GenBank/DDBJ whole genome shotgun (WGS) entry which is preliminary data.</text>
</comment>
<feature type="non-terminal residue" evidence="1">
    <location>
        <position position="1"/>
    </location>
</feature>
<evidence type="ECO:0000313" key="1">
    <source>
        <dbReference type="EMBL" id="KAJ4936583.1"/>
    </source>
</evidence>